<feature type="transmembrane region" description="Helical" evidence="1">
    <location>
        <begin position="86"/>
        <end position="105"/>
    </location>
</feature>
<dbReference type="Proteomes" id="UP000480185">
    <property type="component" value="Unassembled WGS sequence"/>
</dbReference>
<protein>
    <submittedName>
        <fullName evidence="2">ABC transporter permease</fullName>
    </submittedName>
</protein>
<accession>A0A6G1X4Z1</accession>
<reference evidence="2 3" key="1">
    <citation type="submission" date="2019-11" db="EMBL/GenBank/DDBJ databases">
        <authorList>
            <person name="Li J."/>
        </authorList>
    </citation>
    <scope>NUCLEOTIDE SEQUENCE [LARGE SCALE GENOMIC DNA]</scope>
    <source>
        <strain evidence="2 3">J4</strain>
    </source>
</reference>
<evidence type="ECO:0000256" key="1">
    <source>
        <dbReference type="SAM" id="Phobius"/>
    </source>
</evidence>
<feature type="transmembrane region" description="Helical" evidence="1">
    <location>
        <begin position="430"/>
        <end position="456"/>
    </location>
</feature>
<feature type="transmembrane region" description="Helical" evidence="1">
    <location>
        <begin position="24"/>
        <end position="42"/>
    </location>
</feature>
<proteinExistence type="predicted"/>
<keyword evidence="3" id="KW-1185">Reference proteome</keyword>
<feature type="transmembrane region" description="Helical" evidence="1">
    <location>
        <begin position="126"/>
        <end position="153"/>
    </location>
</feature>
<feature type="transmembrane region" description="Helical" evidence="1">
    <location>
        <begin position="299"/>
        <end position="318"/>
    </location>
</feature>
<sequence length="533" mass="58539">MADQVLANTGRLARFIFRLDRIRIALWLIGLVIFTIIIPPAFDNLYKTQAERDAITETMANPAMTAMFGPGDLNHYTTGAMTAHQMVLMTAVIVGIMAILLMARHTRADEEDGRIEMIRALPSGRLSYLNASLVVTSATFIGLALFTGFGLYALGIESLDLEGSLLYGATLGGTGLVFAGVTAVFAQLSESSRGTIGWSTAVLLIAYLLRAITDVSNESLSWLSPLGWVSKAEIYSSNQWLPVLLMLAVSIILMVVSNYLNSIRDLGQGFIASKPGKKYASRFLQSPFGLAFRLQRTGFISWAIGLFVLGASYGSIFGDFETFFGDNEMYEQMLVQAEGASLVEQFIPTLMIVIALIATIPPVIAMNKLRGEEKKERLEHILTRAVSRTKLMGSYFVLAVINAFVMISLSALGLWSAGTSVMEEGLEFGMIYSAAIVYFPAMVAMIGIAILLNGFLPRMTHLVWLYFIYSFFVLYLGNMFQFPDWVGQLSPFGHIPQLPIEDAAFMPLFVLSIIAVGIIILGFIGFNKRDLQN</sequence>
<dbReference type="OrthoDB" id="2014935at2"/>
<dbReference type="AlphaFoldDB" id="A0A6G1X4Z1"/>
<evidence type="ECO:0000313" key="2">
    <source>
        <dbReference type="EMBL" id="MRG85898.1"/>
    </source>
</evidence>
<feature type="transmembrane region" description="Helical" evidence="1">
    <location>
        <begin position="240"/>
        <end position="260"/>
    </location>
</feature>
<keyword evidence="1" id="KW-0472">Membrane</keyword>
<feature type="transmembrane region" description="Helical" evidence="1">
    <location>
        <begin position="195"/>
        <end position="213"/>
    </location>
</feature>
<keyword evidence="1" id="KW-1133">Transmembrane helix</keyword>
<feature type="transmembrane region" description="Helical" evidence="1">
    <location>
        <begin position="346"/>
        <end position="365"/>
    </location>
</feature>
<feature type="transmembrane region" description="Helical" evidence="1">
    <location>
        <begin position="395"/>
        <end position="418"/>
    </location>
</feature>
<feature type="transmembrane region" description="Helical" evidence="1">
    <location>
        <begin position="463"/>
        <end position="483"/>
    </location>
</feature>
<name>A0A6G1X4Z1_9BACI</name>
<keyword evidence="1" id="KW-0812">Transmembrane</keyword>
<evidence type="ECO:0000313" key="3">
    <source>
        <dbReference type="Proteomes" id="UP000480185"/>
    </source>
</evidence>
<dbReference type="EMBL" id="WJNH01000003">
    <property type="protein sequence ID" value="MRG85898.1"/>
    <property type="molecule type" value="Genomic_DNA"/>
</dbReference>
<feature type="transmembrane region" description="Helical" evidence="1">
    <location>
        <begin position="503"/>
        <end position="526"/>
    </location>
</feature>
<comment type="caution">
    <text evidence="2">The sequence shown here is derived from an EMBL/GenBank/DDBJ whole genome shotgun (WGS) entry which is preliminary data.</text>
</comment>
<gene>
    <name evidence="2" type="ORF">GH754_06045</name>
</gene>
<organism evidence="2 3">
    <name type="scientific">Salinibacillus xinjiangensis</name>
    <dbReference type="NCBI Taxonomy" id="1229268"/>
    <lineage>
        <taxon>Bacteria</taxon>
        <taxon>Bacillati</taxon>
        <taxon>Bacillota</taxon>
        <taxon>Bacilli</taxon>
        <taxon>Bacillales</taxon>
        <taxon>Bacillaceae</taxon>
        <taxon>Salinibacillus</taxon>
    </lineage>
</organism>
<dbReference type="RefSeq" id="WP_153727830.1">
    <property type="nucleotide sequence ID" value="NZ_WJNH01000003.1"/>
</dbReference>
<feature type="transmembrane region" description="Helical" evidence="1">
    <location>
        <begin position="165"/>
        <end position="188"/>
    </location>
</feature>